<dbReference type="PANTHER" id="PTHR32438">
    <property type="entry name" value="4-ALPHA-GLUCANOTRANSFERASE DPE1, CHLOROPLASTIC/AMYLOPLASTIC"/>
    <property type="match status" value="1"/>
</dbReference>
<comment type="caution">
    <text evidence="11">The sequence shown here is derived from an EMBL/GenBank/DDBJ whole genome shotgun (WGS) entry which is preliminary data.</text>
</comment>
<dbReference type="SUPFAM" id="SSF51445">
    <property type="entry name" value="(Trans)glycosidases"/>
    <property type="match status" value="1"/>
</dbReference>
<protein>
    <recommendedName>
        <fullName evidence="4 10">4-alpha-glucanotransferase</fullName>
        <ecNumber evidence="3 10">2.4.1.25</ecNumber>
    </recommendedName>
    <alternativeName>
        <fullName evidence="8 10">Amylomaltase</fullName>
    </alternativeName>
    <alternativeName>
        <fullName evidence="9 10">Disproportionating enzyme</fullName>
    </alternativeName>
</protein>
<dbReference type="Gene3D" id="3.20.20.80">
    <property type="entry name" value="Glycosidases"/>
    <property type="match status" value="1"/>
</dbReference>
<organism evidence="11 12">
    <name type="scientific">Myxacorys almedinensis A</name>
    <dbReference type="NCBI Taxonomy" id="2690445"/>
    <lineage>
        <taxon>Bacteria</taxon>
        <taxon>Bacillati</taxon>
        <taxon>Cyanobacteriota</taxon>
        <taxon>Cyanophyceae</taxon>
        <taxon>Leptolyngbyales</taxon>
        <taxon>Leptolyngbyaceae</taxon>
        <taxon>Myxacorys</taxon>
        <taxon>Myxacorys almedinensis</taxon>
    </lineage>
</organism>
<dbReference type="NCBIfam" id="NF011079">
    <property type="entry name" value="PRK14508.1-2"/>
    <property type="match status" value="1"/>
</dbReference>
<accession>A0A8J7YZJ5</accession>
<dbReference type="EC" id="2.4.1.25" evidence="3 10"/>
<evidence type="ECO:0000256" key="9">
    <source>
        <dbReference type="ARBA" id="ARBA00031501"/>
    </source>
</evidence>
<dbReference type="GO" id="GO:0005975">
    <property type="term" value="P:carbohydrate metabolic process"/>
    <property type="evidence" value="ECO:0007669"/>
    <property type="project" value="InterPro"/>
</dbReference>
<comment type="similarity">
    <text evidence="2 10">Belongs to the disproportionating enzyme family.</text>
</comment>
<evidence type="ECO:0000313" key="12">
    <source>
        <dbReference type="Proteomes" id="UP000646053"/>
    </source>
</evidence>
<comment type="catalytic activity">
    <reaction evidence="1 10">
        <text>Transfers a segment of a (1-&gt;4)-alpha-D-glucan to a new position in an acceptor, which may be glucose or a (1-&gt;4)-alpha-D-glucan.</text>
        <dbReference type="EC" id="2.4.1.25"/>
    </reaction>
</comment>
<dbReference type="Pfam" id="PF02446">
    <property type="entry name" value="Glyco_hydro_77"/>
    <property type="match status" value="1"/>
</dbReference>
<dbReference type="InterPro" id="IPR003385">
    <property type="entry name" value="Glyco_hydro_77"/>
</dbReference>
<dbReference type="PANTHER" id="PTHR32438:SF5">
    <property type="entry name" value="4-ALPHA-GLUCANOTRANSFERASE DPE1, CHLOROPLASTIC_AMYLOPLASTIC"/>
    <property type="match status" value="1"/>
</dbReference>
<proteinExistence type="inferred from homology"/>
<evidence type="ECO:0000256" key="7">
    <source>
        <dbReference type="ARBA" id="ARBA00023277"/>
    </source>
</evidence>
<gene>
    <name evidence="11" type="primary">malQ</name>
    <name evidence="11" type="ORF">GS601_09335</name>
</gene>
<dbReference type="GO" id="GO:0004134">
    <property type="term" value="F:4-alpha-glucanotransferase activity"/>
    <property type="evidence" value="ECO:0007669"/>
    <property type="project" value="UniProtKB-EC"/>
</dbReference>
<evidence type="ECO:0000256" key="3">
    <source>
        <dbReference type="ARBA" id="ARBA00012560"/>
    </source>
</evidence>
<evidence type="ECO:0000256" key="2">
    <source>
        <dbReference type="ARBA" id="ARBA00005684"/>
    </source>
</evidence>
<evidence type="ECO:0000256" key="4">
    <source>
        <dbReference type="ARBA" id="ARBA00020295"/>
    </source>
</evidence>
<dbReference type="InterPro" id="IPR017853">
    <property type="entry name" value="GH"/>
</dbReference>
<dbReference type="Proteomes" id="UP000646053">
    <property type="component" value="Unassembled WGS sequence"/>
</dbReference>
<dbReference type="EMBL" id="WVIE01000009">
    <property type="protein sequence ID" value="NDJ17487.1"/>
    <property type="molecule type" value="Genomic_DNA"/>
</dbReference>
<dbReference type="RefSeq" id="WP_162423011.1">
    <property type="nucleotide sequence ID" value="NZ_WVIE01000009.1"/>
</dbReference>
<dbReference type="NCBIfam" id="TIGR00217">
    <property type="entry name" value="malQ"/>
    <property type="match status" value="1"/>
</dbReference>
<evidence type="ECO:0000313" key="11">
    <source>
        <dbReference type="EMBL" id="NDJ17487.1"/>
    </source>
</evidence>
<dbReference type="NCBIfam" id="NF011080">
    <property type="entry name" value="PRK14508.1-3"/>
    <property type="match status" value="1"/>
</dbReference>
<name>A0A8J7YZJ5_9CYAN</name>
<evidence type="ECO:0000256" key="5">
    <source>
        <dbReference type="ARBA" id="ARBA00022676"/>
    </source>
</evidence>
<reference evidence="11" key="1">
    <citation type="submission" date="2019-12" db="EMBL/GenBank/DDBJ databases">
        <title>High-Quality draft genome sequences of three cyanobacteria isolated from the limestone walls of the Old Cathedral of Coimbra.</title>
        <authorList>
            <person name="Tiago I."/>
            <person name="Soares F."/>
            <person name="Portugal A."/>
        </authorList>
    </citation>
    <scope>NUCLEOTIDE SEQUENCE</scope>
    <source>
        <strain evidence="11">A</strain>
    </source>
</reference>
<dbReference type="AlphaFoldDB" id="A0A8J7YZJ5"/>
<evidence type="ECO:0000256" key="6">
    <source>
        <dbReference type="ARBA" id="ARBA00022679"/>
    </source>
</evidence>
<evidence type="ECO:0000256" key="1">
    <source>
        <dbReference type="ARBA" id="ARBA00000439"/>
    </source>
</evidence>
<keyword evidence="6 10" id="KW-0808">Transferase</keyword>
<keyword evidence="7 10" id="KW-0119">Carbohydrate metabolism</keyword>
<keyword evidence="12" id="KW-1185">Reference proteome</keyword>
<evidence type="ECO:0000256" key="10">
    <source>
        <dbReference type="RuleBase" id="RU361207"/>
    </source>
</evidence>
<evidence type="ECO:0000256" key="8">
    <source>
        <dbReference type="ARBA" id="ARBA00031423"/>
    </source>
</evidence>
<sequence length="507" mass="58224">MSNIETAVPKTTFKRSSGVLLHPTSLPSQFGIGDMGRSAYQFIDFLAQSGQAWWQVLPLAPTGYEHSPYTMNFSAFAGNPLLISLEQLEKEGLLENDELKTLPDSDRINFERVVPHKTQLLELAYSRFVPDESFEQFCHEQAYWLKDFALFMALLEAHGGATWTTWEPAIARREADAIAKHEEKLHSKIQFHQFSQFKFFQQWSALRDYAHQKNISIIGDVSIYVCHNSSDVWANPQLFKLDPETLEPAFIAGVPPDYFSETGQLWGNPVYDWARSQATNFEWWIKRFRATLQYVDVVRVDHFRGFEAYWQVPAGEPTAMNGEWIKAPGVEFFETLKTQLGTLPIMAEDLGIITPEVEELRDRFEFPGMRILMFAFDGDPNNIHLPTHYVPNSIVYPGTHDNDTAIGWWTTASDQEKQNVLQYLGCDATEEILDIHWQMIRLAMESRASLAIVPLQDILGLDHRARMNDPSQNAGNWRWRYLSSDLLTPELSRQLLEMTEATHRIVA</sequence>
<keyword evidence="5 10" id="KW-0328">Glycosyltransferase</keyword>